<feature type="compositionally biased region" description="Polar residues" evidence="1">
    <location>
        <begin position="1"/>
        <end position="12"/>
    </location>
</feature>
<keyword evidence="3" id="KW-1185">Reference proteome</keyword>
<dbReference type="OrthoDB" id="284473at2759"/>
<dbReference type="STRING" id="743788.S8DXE7"/>
<feature type="region of interest" description="Disordered" evidence="1">
    <location>
        <begin position="1"/>
        <end position="26"/>
    </location>
</feature>
<dbReference type="InterPro" id="IPR038763">
    <property type="entry name" value="DHH_sf"/>
</dbReference>
<protein>
    <submittedName>
        <fullName evidence="2">Uncharacterized protein</fullName>
    </submittedName>
</protein>
<accession>S8DXE7</accession>
<dbReference type="SUPFAM" id="SSF64182">
    <property type="entry name" value="DHH phosphoesterases"/>
    <property type="match status" value="1"/>
</dbReference>
<dbReference type="PANTHER" id="PTHR30255:SF2">
    <property type="entry name" value="SINGLE-STRANDED-DNA-SPECIFIC EXONUCLEASE RECJ"/>
    <property type="match status" value="1"/>
</dbReference>
<name>S8DXE7_FOMSC</name>
<dbReference type="InterPro" id="IPR051673">
    <property type="entry name" value="SSDNA_exonuclease_RecJ"/>
</dbReference>
<evidence type="ECO:0000256" key="1">
    <source>
        <dbReference type="SAM" id="MobiDB-lite"/>
    </source>
</evidence>
<dbReference type="Proteomes" id="UP000015241">
    <property type="component" value="Unassembled WGS sequence"/>
</dbReference>
<dbReference type="eggNOG" id="ENOG502QQ02">
    <property type="taxonomic scope" value="Eukaryota"/>
</dbReference>
<dbReference type="Gene3D" id="3.90.1640.30">
    <property type="match status" value="1"/>
</dbReference>
<reference evidence="2 3" key="1">
    <citation type="journal article" date="2012" name="Science">
        <title>The Paleozoic origin of enzymatic lignin decomposition reconstructed from 31 fungal genomes.</title>
        <authorList>
            <person name="Floudas D."/>
            <person name="Binder M."/>
            <person name="Riley R."/>
            <person name="Barry K."/>
            <person name="Blanchette R.A."/>
            <person name="Henrissat B."/>
            <person name="Martinez A.T."/>
            <person name="Otillar R."/>
            <person name="Spatafora J.W."/>
            <person name="Yadav J.S."/>
            <person name="Aerts A."/>
            <person name="Benoit I."/>
            <person name="Boyd A."/>
            <person name="Carlson A."/>
            <person name="Copeland A."/>
            <person name="Coutinho P.M."/>
            <person name="de Vries R.P."/>
            <person name="Ferreira P."/>
            <person name="Findley K."/>
            <person name="Foster B."/>
            <person name="Gaskell J."/>
            <person name="Glotzer D."/>
            <person name="Gorecki P."/>
            <person name="Heitman J."/>
            <person name="Hesse C."/>
            <person name="Hori C."/>
            <person name="Igarashi K."/>
            <person name="Jurgens J.A."/>
            <person name="Kallen N."/>
            <person name="Kersten P."/>
            <person name="Kohler A."/>
            <person name="Kuees U."/>
            <person name="Kumar T.K.A."/>
            <person name="Kuo A."/>
            <person name="LaButti K."/>
            <person name="Larrondo L.F."/>
            <person name="Lindquist E."/>
            <person name="Ling A."/>
            <person name="Lombard V."/>
            <person name="Lucas S."/>
            <person name="Lundell T."/>
            <person name="Martin R."/>
            <person name="McLaughlin D.J."/>
            <person name="Morgenstern I."/>
            <person name="Morin E."/>
            <person name="Murat C."/>
            <person name="Nagy L.G."/>
            <person name="Nolan M."/>
            <person name="Ohm R.A."/>
            <person name="Patyshakuliyeva A."/>
            <person name="Rokas A."/>
            <person name="Ruiz-Duenas F.J."/>
            <person name="Sabat G."/>
            <person name="Salamov A."/>
            <person name="Samejima M."/>
            <person name="Schmutz J."/>
            <person name="Slot J.C."/>
            <person name="St John F."/>
            <person name="Stenlid J."/>
            <person name="Sun H."/>
            <person name="Sun S."/>
            <person name="Syed K."/>
            <person name="Tsang A."/>
            <person name="Wiebenga A."/>
            <person name="Young D."/>
            <person name="Pisabarro A."/>
            <person name="Eastwood D.C."/>
            <person name="Martin F."/>
            <person name="Cullen D."/>
            <person name="Grigoriev I.V."/>
            <person name="Hibbett D.S."/>
        </authorList>
    </citation>
    <scope>NUCLEOTIDE SEQUENCE</scope>
    <source>
        <strain evidence="3">FP-58527</strain>
    </source>
</reference>
<evidence type="ECO:0000313" key="3">
    <source>
        <dbReference type="Proteomes" id="UP000015241"/>
    </source>
</evidence>
<proteinExistence type="predicted"/>
<feature type="region of interest" description="Disordered" evidence="1">
    <location>
        <begin position="424"/>
        <end position="453"/>
    </location>
</feature>
<dbReference type="EMBL" id="KE504199">
    <property type="protein sequence ID" value="EPS95813.1"/>
    <property type="molecule type" value="Genomic_DNA"/>
</dbReference>
<gene>
    <name evidence="2" type="ORF">FOMPIDRAFT_1131739</name>
</gene>
<dbReference type="PANTHER" id="PTHR30255">
    <property type="entry name" value="SINGLE-STRANDED-DNA-SPECIFIC EXONUCLEASE RECJ"/>
    <property type="match status" value="1"/>
</dbReference>
<dbReference type="InParanoid" id="S8DXE7"/>
<evidence type="ECO:0000313" key="2">
    <source>
        <dbReference type="EMBL" id="EPS95813.1"/>
    </source>
</evidence>
<dbReference type="AlphaFoldDB" id="S8DXE7"/>
<sequence>MHSPDSRSSSLDTDGDRDEHARADWPVSKDAMATARTFLRECAATSEPTLLLPDKDADGLCAGLILRTTLTALGLAPALIHAHFVAKGSNVHAPAERTRIASLEPRPRFVIVADQGSRPGLPILSYPSEDGGEGDSEGEVEVVRTLIVDHHLASGFPTGALALSAAAHEPVATSSTLAYLLCAPLVREAGAEISERLEWLCVLGTMGDLGVSHKWEAPWPDMRSCARRWTKKVLGEAVALVNAPRRTARYDVHAAWAALLSSDPARIAAPASRSGDAHIQRLHDARREIRVETERCGHTPPAFSGDGRVALVRISSEAQVHPLIATRWASTLKGSRLQIVICANNGYIPGAQMTNFACRIARPAPSDEQGEAICIPDVLREYASHVPGLTERMGDDFARGHAQASGGIVKSEDFEALWGVMRDSASPEWSGPPRKKRRMEMGQKNTLEGWLKK</sequence>
<dbReference type="HOGENOM" id="CLU_034130_1_0_1"/>
<organism evidence="2 3">
    <name type="scientific">Fomitopsis schrenkii</name>
    <name type="common">Brown rot fungus</name>
    <dbReference type="NCBI Taxonomy" id="2126942"/>
    <lineage>
        <taxon>Eukaryota</taxon>
        <taxon>Fungi</taxon>
        <taxon>Dikarya</taxon>
        <taxon>Basidiomycota</taxon>
        <taxon>Agaricomycotina</taxon>
        <taxon>Agaricomycetes</taxon>
        <taxon>Polyporales</taxon>
        <taxon>Fomitopsis</taxon>
    </lineage>
</organism>